<evidence type="ECO:0000256" key="1">
    <source>
        <dbReference type="SAM" id="MobiDB-lite"/>
    </source>
</evidence>
<reference evidence="2 3" key="1">
    <citation type="journal article" date="2018" name="Nat. Ecol. Evol.">
        <title>Pezizomycetes genomes reveal the molecular basis of ectomycorrhizal truffle lifestyle.</title>
        <authorList>
            <person name="Murat C."/>
            <person name="Payen T."/>
            <person name="Noel B."/>
            <person name="Kuo A."/>
            <person name="Morin E."/>
            <person name="Chen J."/>
            <person name="Kohler A."/>
            <person name="Krizsan K."/>
            <person name="Balestrini R."/>
            <person name="Da Silva C."/>
            <person name="Montanini B."/>
            <person name="Hainaut M."/>
            <person name="Levati E."/>
            <person name="Barry K.W."/>
            <person name="Belfiori B."/>
            <person name="Cichocki N."/>
            <person name="Clum A."/>
            <person name="Dockter R.B."/>
            <person name="Fauchery L."/>
            <person name="Guy J."/>
            <person name="Iotti M."/>
            <person name="Le Tacon F."/>
            <person name="Lindquist E.A."/>
            <person name="Lipzen A."/>
            <person name="Malagnac F."/>
            <person name="Mello A."/>
            <person name="Molinier V."/>
            <person name="Miyauchi S."/>
            <person name="Poulain J."/>
            <person name="Riccioni C."/>
            <person name="Rubini A."/>
            <person name="Sitrit Y."/>
            <person name="Splivallo R."/>
            <person name="Traeger S."/>
            <person name="Wang M."/>
            <person name="Zifcakova L."/>
            <person name="Wipf D."/>
            <person name="Zambonelli A."/>
            <person name="Paolocci F."/>
            <person name="Nowrousian M."/>
            <person name="Ottonello S."/>
            <person name="Baldrian P."/>
            <person name="Spatafora J.W."/>
            <person name="Henrissat B."/>
            <person name="Nagy L.G."/>
            <person name="Aury J.M."/>
            <person name="Wincker P."/>
            <person name="Grigoriev I.V."/>
            <person name="Bonfante P."/>
            <person name="Martin F.M."/>
        </authorList>
    </citation>
    <scope>NUCLEOTIDE SEQUENCE [LARGE SCALE GENOMIC DNA]</scope>
    <source>
        <strain evidence="2 3">120613-1</strain>
    </source>
</reference>
<feature type="compositionally biased region" description="Polar residues" evidence="1">
    <location>
        <begin position="7"/>
        <end position="25"/>
    </location>
</feature>
<proteinExistence type="predicted"/>
<accession>A0A3N4JS02</accession>
<sequence>MIKQNGGFPTTPTSKPSAHHSSTCQTPTPPPPFTNQISSLHLHSALEAALHILNYDLPSVHFLLRKMQSLPAEEGMFLHEVLHRIEGDYDNAQAWYKDVSDTEIMEEVWGGKGEGGKGEELEGGEFERLEKKSRREIEEIVGWCVGRFGTGVWRDGTVACVESSEKVKKAGQAQVTGDEQRI</sequence>
<evidence type="ECO:0000313" key="3">
    <source>
        <dbReference type="Proteomes" id="UP000276215"/>
    </source>
</evidence>
<name>A0A3N4JS02_9PEZI</name>
<gene>
    <name evidence="2" type="ORF">L873DRAFT_1827897</name>
</gene>
<dbReference type="EMBL" id="ML120385">
    <property type="protein sequence ID" value="RPA99788.1"/>
    <property type="molecule type" value="Genomic_DNA"/>
</dbReference>
<evidence type="ECO:0000313" key="2">
    <source>
        <dbReference type="EMBL" id="RPA99788.1"/>
    </source>
</evidence>
<dbReference type="OrthoDB" id="2306919at2759"/>
<dbReference type="STRING" id="1336337.A0A3N4JS02"/>
<keyword evidence="3" id="KW-1185">Reference proteome</keyword>
<dbReference type="Proteomes" id="UP000276215">
    <property type="component" value="Unassembled WGS sequence"/>
</dbReference>
<organism evidence="2 3">
    <name type="scientific">Choiromyces venosus 120613-1</name>
    <dbReference type="NCBI Taxonomy" id="1336337"/>
    <lineage>
        <taxon>Eukaryota</taxon>
        <taxon>Fungi</taxon>
        <taxon>Dikarya</taxon>
        <taxon>Ascomycota</taxon>
        <taxon>Pezizomycotina</taxon>
        <taxon>Pezizomycetes</taxon>
        <taxon>Pezizales</taxon>
        <taxon>Tuberaceae</taxon>
        <taxon>Choiromyces</taxon>
    </lineage>
</organism>
<dbReference type="AlphaFoldDB" id="A0A3N4JS02"/>
<protein>
    <submittedName>
        <fullName evidence="2">Uncharacterized protein</fullName>
    </submittedName>
</protein>
<feature type="region of interest" description="Disordered" evidence="1">
    <location>
        <begin position="1"/>
        <end position="36"/>
    </location>
</feature>